<dbReference type="Gene3D" id="3.40.1400.10">
    <property type="entry name" value="Sugar-phosphate isomerase, RpiB/LacA/LacB"/>
    <property type="match status" value="1"/>
</dbReference>
<dbReference type="PIRSF" id="PIRSF005384">
    <property type="entry name" value="RpiB_LacA_B"/>
    <property type="match status" value="1"/>
</dbReference>
<dbReference type="NCBIfam" id="TIGR00689">
    <property type="entry name" value="rpiB_lacA_lacB"/>
    <property type="match status" value="1"/>
</dbReference>
<accession>A0A381QK77</accession>
<dbReference type="SUPFAM" id="SSF89623">
    <property type="entry name" value="Ribose/Galactose isomerase RpiB/AlsB"/>
    <property type="match status" value="1"/>
</dbReference>
<dbReference type="InterPro" id="IPR036569">
    <property type="entry name" value="RpiB_LacA_LacB_sf"/>
</dbReference>
<dbReference type="Pfam" id="PF02502">
    <property type="entry name" value="LacAB_rpiB"/>
    <property type="match status" value="1"/>
</dbReference>
<evidence type="ECO:0000256" key="1">
    <source>
        <dbReference type="ARBA" id="ARBA00023235"/>
    </source>
</evidence>
<dbReference type="NCBIfam" id="TIGR01120">
    <property type="entry name" value="rpiB"/>
    <property type="match status" value="1"/>
</dbReference>
<dbReference type="GO" id="GO:0009052">
    <property type="term" value="P:pentose-phosphate shunt, non-oxidative branch"/>
    <property type="evidence" value="ECO:0007669"/>
    <property type="project" value="TreeGrafter"/>
</dbReference>
<dbReference type="NCBIfam" id="NF004051">
    <property type="entry name" value="PRK05571.1"/>
    <property type="match status" value="1"/>
</dbReference>
<name>A0A381QK77_9ZZZZ</name>
<organism evidence="2">
    <name type="scientific">marine metagenome</name>
    <dbReference type="NCBI Taxonomy" id="408172"/>
    <lineage>
        <taxon>unclassified sequences</taxon>
        <taxon>metagenomes</taxon>
        <taxon>ecological metagenomes</taxon>
    </lineage>
</organism>
<dbReference type="PANTHER" id="PTHR30345">
    <property type="entry name" value="RIBOSE-5-PHOSPHATE ISOMERASE B"/>
    <property type="match status" value="1"/>
</dbReference>
<protein>
    <recommendedName>
        <fullName evidence="3">Ribose 5-phosphate isomerase B</fullName>
    </recommendedName>
</protein>
<keyword evidence="1" id="KW-0413">Isomerase</keyword>
<evidence type="ECO:0000313" key="2">
    <source>
        <dbReference type="EMBL" id="SUZ79756.1"/>
    </source>
</evidence>
<evidence type="ECO:0008006" key="3">
    <source>
        <dbReference type="Google" id="ProtNLM"/>
    </source>
</evidence>
<dbReference type="EMBL" id="UINC01001400">
    <property type="protein sequence ID" value="SUZ79756.1"/>
    <property type="molecule type" value="Genomic_DNA"/>
</dbReference>
<reference evidence="2" key="1">
    <citation type="submission" date="2018-05" db="EMBL/GenBank/DDBJ databases">
        <authorList>
            <person name="Lanie J.A."/>
            <person name="Ng W.-L."/>
            <person name="Kazmierczak K.M."/>
            <person name="Andrzejewski T.M."/>
            <person name="Davidsen T.M."/>
            <person name="Wayne K.J."/>
            <person name="Tettelin H."/>
            <person name="Glass J.I."/>
            <person name="Rusch D."/>
            <person name="Podicherti R."/>
            <person name="Tsui H.-C.T."/>
            <person name="Winkler M.E."/>
        </authorList>
    </citation>
    <scope>NUCLEOTIDE SEQUENCE</scope>
</reference>
<sequence length="142" mass="15656">MKISIGNDHAGTEYKKEIVKYLETKKIEVINNGTNGEESVDYPDHIHPVASQIENGESEAGIIICGSGNGANMTANKHQKIRSALCWNKEIAELARTHNNANILSIPSRFVALGTAIEMVETFINTKFEGGRHLTRINKIPK</sequence>
<dbReference type="PANTHER" id="PTHR30345:SF0">
    <property type="entry name" value="DNA DAMAGE-REPAIR_TOLERATION PROTEIN DRT102"/>
    <property type="match status" value="1"/>
</dbReference>
<proteinExistence type="predicted"/>
<dbReference type="InterPro" id="IPR004785">
    <property type="entry name" value="RpiB"/>
</dbReference>
<gene>
    <name evidence="2" type="ORF">METZ01_LOCUS32610</name>
</gene>
<dbReference type="GO" id="GO:0019316">
    <property type="term" value="P:D-allose catabolic process"/>
    <property type="evidence" value="ECO:0007669"/>
    <property type="project" value="TreeGrafter"/>
</dbReference>
<dbReference type="AlphaFoldDB" id="A0A381QK77"/>
<dbReference type="InterPro" id="IPR003500">
    <property type="entry name" value="RpiB_LacA_LacB"/>
</dbReference>
<dbReference type="GO" id="GO:0004751">
    <property type="term" value="F:ribose-5-phosphate isomerase activity"/>
    <property type="evidence" value="ECO:0007669"/>
    <property type="project" value="TreeGrafter"/>
</dbReference>